<name>A0ABT7XNP8_9NEIS</name>
<keyword evidence="3" id="KW-1185">Reference proteome</keyword>
<feature type="region of interest" description="Disordered" evidence="1">
    <location>
        <begin position="544"/>
        <end position="569"/>
    </location>
</feature>
<protein>
    <recommendedName>
        <fullName evidence="4">Phospholipase D-like domain-containing protein</fullName>
    </recommendedName>
</protein>
<dbReference type="Proteomes" id="UP001168540">
    <property type="component" value="Unassembled WGS sequence"/>
</dbReference>
<evidence type="ECO:0000313" key="3">
    <source>
        <dbReference type="Proteomes" id="UP001168540"/>
    </source>
</evidence>
<comment type="caution">
    <text evidence="2">The sequence shown here is derived from an EMBL/GenBank/DDBJ whole genome shotgun (WGS) entry which is preliminary data.</text>
</comment>
<proteinExistence type="predicted"/>
<evidence type="ECO:0000256" key="1">
    <source>
        <dbReference type="SAM" id="MobiDB-lite"/>
    </source>
</evidence>
<sequence length="859" mass="93792">MVANLISTIQQVRPSAVLLTSFTFDLAFFEGLFMPTLHQVGCERTTVLVDVQMGLAASLDVGCSRGAGLEYALLGVPAPGKGVFHPKLAYLQRQGDKPDVLVVGSGNLTMPGQGGQLESFDALSADEEPWVFQELAQFLEDLASRLAPRHPAGTPLRAVAERAIAQVSRFRAQMDGRPRHAWLVHTLNQTAQSRFLEVASETGLNTQGTLTALAPFHAPRGEPLLDLAQSLGAQCLRLGLDSKNPVARCDLRATPELDVQYVKPDGPGTQRTLHAKVFAYATANGCLEMTGSVNATQASLASLDNVEVALIRQLAEPTFQWQAVDAKNVMFEPNRFVETGGEGRSTLTVEAWLQNGKLRGYLSALPAGAVVDLTLVANFEEIDSFPSLHLDENSVFSLPLPNLKAHLHALQVHVRHDGQTGRCWLMMMDELANVRLHRELRAKMSEIMKAQRDDMAGELLALLMELMTRSTSSSVSPSAGTAQPAKVEESTDAKLPGDETGMSLSAWEASFRPRRARGSTGLREELLDALWDFLEGKEVVCPGMDDGSLTEEPCSGEGEEDEGFGESGDYSPYYAATRGAAETVPARKPPSIGGQLENILRLAATYPLDSAASELLHLYVRFVLREAFSWEVAQRTPEHFLPCEQWLNGLSPARFPLADWPEVQGAAVQLCVLLTCAWADMGQQPPLDRWFDCLADIFGETPTLKRLIEAAQQTPLLHPIWLTLPPEDIKKGFEDLAGAVGSDQKLLGILTSAREAKTYPVTLPPELRDFYIGVRSWKPSAKRKNPTFGVLSPSPKPLAGDEPPVPKSLGCPLCHERLPPYFLPELKRDLIRKAPCGGYLIYLRNPALLESMPKGLYCA</sequence>
<dbReference type="EMBL" id="JAUEDK010000017">
    <property type="protein sequence ID" value="MDN0075424.1"/>
    <property type="molecule type" value="Genomic_DNA"/>
</dbReference>
<feature type="compositionally biased region" description="Basic and acidic residues" evidence="1">
    <location>
        <begin position="486"/>
        <end position="497"/>
    </location>
</feature>
<feature type="region of interest" description="Disordered" evidence="1">
    <location>
        <begin position="472"/>
        <end position="499"/>
    </location>
</feature>
<gene>
    <name evidence="2" type="ORF">QU481_11030</name>
</gene>
<dbReference type="RefSeq" id="WP_289830033.1">
    <property type="nucleotide sequence ID" value="NZ_JAUEDK010000017.1"/>
</dbReference>
<evidence type="ECO:0008006" key="4">
    <source>
        <dbReference type="Google" id="ProtNLM"/>
    </source>
</evidence>
<evidence type="ECO:0000313" key="2">
    <source>
        <dbReference type="EMBL" id="MDN0075424.1"/>
    </source>
</evidence>
<accession>A0ABT7XNP8</accession>
<reference evidence="2" key="1">
    <citation type="submission" date="2023-06" db="EMBL/GenBank/DDBJ databases">
        <authorList>
            <person name="Zhang S."/>
        </authorList>
    </citation>
    <scope>NUCLEOTIDE SEQUENCE</scope>
    <source>
        <strain evidence="2">SG2303</strain>
    </source>
</reference>
<organism evidence="2 3">
    <name type="scientific">Crenobacter oryzisoli</name>
    <dbReference type="NCBI Taxonomy" id="3056844"/>
    <lineage>
        <taxon>Bacteria</taxon>
        <taxon>Pseudomonadati</taxon>
        <taxon>Pseudomonadota</taxon>
        <taxon>Betaproteobacteria</taxon>
        <taxon>Neisseriales</taxon>
        <taxon>Neisseriaceae</taxon>
        <taxon>Crenobacter</taxon>
    </lineage>
</organism>